<dbReference type="PANTHER" id="PTHR31852">
    <property type="entry name" value="LATE EMBRYOGENESIS ABUNDANT (LEA) HYDROXYPROLINE-RICH GLYCOPROTEIN FAMILY"/>
    <property type="match status" value="1"/>
</dbReference>
<accession>A0A8J6D072</accession>
<feature type="domain" description="Late embryogenesis abundant protein LEA-2 subgroup" evidence="2">
    <location>
        <begin position="86"/>
        <end position="179"/>
    </location>
</feature>
<sequence>MEIQTASSSAAMNNDPKRLHNCRNICFATMGGLIFIIILIVILAFTVFKPKNPVVTIDSVTLADLKFYLDTTKFQVLFNVSLDVDLSIKNSNRVGFKYADSAAELNYRGQKVGEVPIPAGKISADKTAPMNLTVTVMADRFISDSNFFADVSGGELPLETFCEISGKVNILNLFKFHVVSTTSCDIIVFLSNSSVGDQNCNYNYKRRYLLFCWLVWVHLHKILFIVDCICFFMDQEVLIPKCFKNLHGRSSYRVLSVPA</sequence>
<dbReference type="EMBL" id="JAHUZN010000006">
    <property type="protein sequence ID" value="KAG8491004.1"/>
    <property type="molecule type" value="Genomic_DNA"/>
</dbReference>
<keyword evidence="4" id="KW-1185">Reference proteome</keyword>
<dbReference type="Gene3D" id="2.60.40.1820">
    <property type="match status" value="1"/>
</dbReference>
<reference evidence="3 4" key="1">
    <citation type="journal article" date="2021" name="bioRxiv">
        <title>The Gossypium anomalum genome as a resource for cotton improvement and evolutionary analysis of hybrid incompatibility.</title>
        <authorList>
            <person name="Grover C.E."/>
            <person name="Yuan D."/>
            <person name="Arick M.A."/>
            <person name="Miller E.R."/>
            <person name="Hu G."/>
            <person name="Peterson D.G."/>
            <person name="Wendel J.F."/>
            <person name="Udall J.A."/>
        </authorList>
    </citation>
    <scope>NUCLEOTIDE SEQUENCE [LARGE SCALE GENOMIC DNA]</scope>
    <source>
        <strain evidence="3">JFW-Udall</strain>
        <tissue evidence="3">Leaf</tissue>
    </source>
</reference>
<dbReference type="InterPro" id="IPR004864">
    <property type="entry name" value="LEA_2"/>
</dbReference>
<keyword evidence="1" id="KW-0812">Transmembrane</keyword>
<dbReference type="Pfam" id="PF03168">
    <property type="entry name" value="LEA_2"/>
    <property type="match status" value="1"/>
</dbReference>
<organism evidence="3 4">
    <name type="scientific">Gossypium anomalum</name>
    <dbReference type="NCBI Taxonomy" id="47600"/>
    <lineage>
        <taxon>Eukaryota</taxon>
        <taxon>Viridiplantae</taxon>
        <taxon>Streptophyta</taxon>
        <taxon>Embryophyta</taxon>
        <taxon>Tracheophyta</taxon>
        <taxon>Spermatophyta</taxon>
        <taxon>Magnoliopsida</taxon>
        <taxon>eudicotyledons</taxon>
        <taxon>Gunneridae</taxon>
        <taxon>Pentapetalae</taxon>
        <taxon>rosids</taxon>
        <taxon>malvids</taxon>
        <taxon>Malvales</taxon>
        <taxon>Malvaceae</taxon>
        <taxon>Malvoideae</taxon>
        <taxon>Gossypium</taxon>
    </lineage>
</organism>
<dbReference type="SUPFAM" id="SSF117070">
    <property type="entry name" value="LEA14-like"/>
    <property type="match status" value="1"/>
</dbReference>
<keyword evidence="1" id="KW-0472">Membrane</keyword>
<keyword evidence="1" id="KW-1133">Transmembrane helix</keyword>
<evidence type="ECO:0000256" key="1">
    <source>
        <dbReference type="SAM" id="Phobius"/>
    </source>
</evidence>
<protein>
    <recommendedName>
        <fullName evidence="2">Late embryogenesis abundant protein LEA-2 subgroup domain-containing protein</fullName>
    </recommendedName>
</protein>
<dbReference type="InterPro" id="IPR055301">
    <property type="entry name" value="Lea14-like_2"/>
</dbReference>
<name>A0A8J6D072_9ROSI</name>
<feature type="transmembrane region" description="Helical" evidence="1">
    <location>
        <begin position="25"/>
        <end position="48"/>
    </location>
</feature>
<dbReference type="Proteomes" id="UP000701853">
    <property type="component" value="Chromosome 6"/>
</dbReference>
<gene>
    <name evidence="3" type="ORF">CXB51_014132</name>
</gene>
<comment type="caution">
    <text evidence="3">The sequence shown here is derived from an EMBL/GenBank/DDBJ whole genome shotgun (WGS) entry which is preliminary data.</text>
</comment>
<evidence type="ECO:0000313" key="3">
    <source>
        <dbReference type="EMBL" id="KAG8491004.1"/>
    </source>
</evidence>
<proteinExistence type="predicted"/>
<evidence type="ECO:0000313" key="4">
    <source>
        <dbReference type="Proteomes" id="UP000701853"/>
    </source>
</evidence>
<dbReference type="AlphaFoldDB" id="A0A8J6D072"/>
<evidence type="ECO:0000259" key="2">
    <source>
        <dbReference type="Pfam" id="PF03168"/>
    </source>
</evidence>
<dbReference type="OrthoDB" id="1929523at2759"/>